<organism evidence="2 3">
    <name type="scientific">Symbiochloris irregularis</name>
    <dbReference type="NCBI Taxonomy" id="706552"/>
    <lineage>
        <taxon>Eukaryota</taxon>
        <taxon>Viridiplantae</taxon>
        <taxon>Chlorophyta</taxon>
        <taxon>core chlorophytes</taxon>
        <taxon>Trebouxiophyceae</taxon>
        <taxon>Trebouxiales</taxon>
        <taxon>Trebouxiaceae</taxon>
        <taxon>Symbiochloris</taxon>
    </lineage>
</organism>
<accession>A0AAW1PUB8</accession>
<dbReference type="Proteomes" id="UP001465755">
    <property type="component" value="Unassembled WGS sequence"/>
</dbReference>
<feature type="transmembrane region" description="Helical" evidence="1">
    <location>
        <begin position="37"/>
        <end position="56"/>
    </location>
</feature>
<evidence type="ECO:0008006" key="4">
    <source>
        <dbReference type="Google" id="ProtNLM"/>
    </source>
</evidence>
<dbReference type="InterPro" id="IPR025444">
    <property type="entry name" value="Monooxy_af470"/>
</dbReference>
<protein>
    <recommendedName>
        <fullName evidence="4">DUF4188 domain-containing protein</fullName>
    </recommendedName>
</protein>
<dbReference type="Pfam" id="PF13826">
    <property type="entry name" value="Monooxy_af470-like"/>
    <property type="match status" value="1"/>
</dbReference>
<keyword evidence="1" id="KW-0812">Transmembrane</keyword>
<reference evidence="2 3" key="1">
    <citation type="journal article" date="2024" name="Nat. Commun.">
        <title>Phylogenomics reveals the evolutionary origins of lichenization in chlorophyte algae.</title>
        <authorList>
            <person name="Puginier C."/>
            <person name="Libourel C."/>
            <person name="Otte J."/>
            <person name="Skaloud P."/>
            <person name="Haon M."/>
            <person name="Grisel S."/>
            <person name="Petersen M."/>
            <person name="Berrin J.G."/>
            <person name="Delaux P.M."/>
            <person name="Dal Grande F."/>
            <person name="Keller J."/>
        </authorList>
    </citation>
    <scope>NUCLEOTIDE SEQUENCE [LARGE SCALE GENOMIC DNA]</scope>
    <source>
        <strain evidence="2 3">SAG 2036</strain>
    </source>
</reference>
<keyword evidence="1" id="KW-1133">Transmembrane helix</keyword>
<sequence length="201" mass="22652">MFSELWRNKPETFDVRKVDNDVARKAGALSAEMDGDFVVFLIGAGFNTWWGLPRILKMKAKMDAMLNQLSNLPSEETGFLGGMAWFGNPTLGVQYWRSHEHLHAFARNTQLPHSEAWQWFNRRVLESEKGLHDDGGVGIWHEAYMVKDGNYEAIYNLMPPFGLGRAGRLVPCQGKTVSAAGRVKDNQTRYTTAAAKCPMKT</sequence>
<proteinExistence type="predicted"/>
<dbReference type="AlphaFoldDB" id="A0AAW1PUB8"/>
<evidence type="ECO:0000256" key="1">
    <source>
        <dbReference type="SAM" id="Phobius"/>
    </source>
</evidence>
<gene>
    <name evidence="2" type="ORF">WJX73_008680</name>
</gene>
<evidence type="ECO:0000313" key="2">
    <source>
        <dbReference type="EMBL" id="KAK9812011.1"/>
    </source>
</evidence>
<comment type="caution">
    <text evidence="2">The sequence shown here is derived from an EMBL/GenBank/DDBJ whole genome shotgun (WGS) entry which is preliminary data.</text>
</comment>
<dbReference type="EMBL" id="JALJOQ010000010">
    <property type="protein sequence ID" value="KAK9812011.1"/>
    <property type="molecule type" value="Genomic_DNA"/>
</dbReference>
<name>A0AAW1PUB8_9CHLO</name>
<keyword evidence="3" id="KW-1185">Reference proteome</keyword>
<keyword evidence="1" id="KW-0472">Membrane</keyword>
<evidence type="ECO:0000313" key="3">
    <source>
        <dbReference type="Proteomes" id="UP001465755"/>
    </source>
</evidence>